<comment type="similarity">
    <text evidence="1">Belongs to the multicopper oxidase family.</text>
</comment>
<dbReference type="Gene3D" id="2.60.40.420">
    <property type="entry name" value="Cupredoxins - blue copper proteins"/>
    <property type="match status" value="3"/>
</dbReference>
<dbReference type="PROSITE" id="PS51318">
    <property type="entry name" value="TAT"/>
    <property type="match status" value="1"/>
</dbReference>
<evidence type="ECO:0000259" key="10">
    <source>
        <dbReference type="Pfam" id="PF07731"/>
    </source>
</evidence>
<evidence type="ECO:0000256" key="5">
    <source>
        <dbReference type="ARBA" id="ARBA00038978"/>
    </source>
</evidence>
<evidence type="ECO:0000256" key="1">
    <source>
        <dbReference type="ARBA" id="ARBA00010609"/>
    </source>
</evidence>
<comment type="subunit">
    <text evidence="2">Monomer.</text>
</comment>
<evidence type="ECO:0000256" key="4">
    <source>
        <dbReference type="ARBA" id="ARBA00023002"/>
    </source>
</evidence>
<dbReference type="Pfam" id="PF07731">
    <property type="entry name" value="Cu-oxidase_2"/>
    <property type="match status" value="1"/>
</dbReference>
<keyword evidence="4" id="KW-0560">Oxidoreductase</keyword>
<dbReference type="PROSITE" id="PS00079">
    <property type="entry name" value="MULTICOPPER_OXIDASE1"/>
    <property type="match status" value="1"/>
</dbReference>
<protein>
    <recommendedName>
        <fullName evidence="6">Multicopper oxidase CueO</fullName>
        <ecNumber evidence="5">1.16.3.4</ecNumber>
    </recommendedName>
    <alternativeName>
        <fullName evidence="7">Copper efflux oxidase</fullName>
    </alternativeName>
    <alternativeName>
        <fullName evidence="8">Cuprous oxidase</fullName>
    </alternativeName>
</protein>
<dbReference type="PROSITE" id="PS00080">
    <property type="entry name" value="MULTICOPPER_OXIDASE2"/>
    <property type="match status" value="1"/>
</dbReference>
<feature type="domain" description="Plastocyanin-like" evidence="10">
    <location>
        <begin position="376"/>
        <end position="488"/>
    </location>
</feature>
<evidence type="ECO:0000259" key="11">
    <source>
        <dbReference type="Pfam" id="PF07732"/>
    </source>
</evidence>
<keyword evidence="3" id="KW-0479">Metal-binding</keyword>
<feature type="domain" description="Plastocyanin-like" evidence="11">
    <location>
        <begin position="84"/>
        <end position="198"/>
    </location>
</feature>
<dbReference type="InterPro" id="IPR011706">
    <property type="entry name" value="Cu-oxidase_C"/>
</dbReference>
<dbReference type="EMBL" id="BONE01000012">
    <property type="protein sequence ID" value="GIF72570.1"/>
    <property type="molecule type" value="Genomic_DNA"/>
</dbReference>
<dbReference type="PANTHER" id="PTHR48267:SF1">
    <property type="entry name" value="BILIRUBIN OXIDASE"/>
    <property type="match status" value="1"/>
</dbReference>
<reference evidence="12 13" key="1">
    <citation type="submission" date="2021-01" db="EMBL/GenBank/DDBJ databases">
        <title>Whole genome shotgun sequence of Asanoa siamensis NBRC 107932.</title>
        <authorList>
            <person name="Komaki H."/>
            <person name="Tamura T."/>
        </authorList>
    </citation>
    <scope>NUCLEOTIDE SEQUENCE [LARGE SCALE GENOMIC DNA]</scope>
    <source>
        <strain evidence="12 13">NBRC 107932</strain>
    </source>
</reference>
<keyword evidence="13" id="KW-1185">Reference proteome</keyword>
<evidence type="ECO:0000313" key="12">
    <source>
        <dbReference type="EMBL" id="GIF72570.1"/>
    </source>
</evidence>
<evidence type="ECO:0000256" key="6">
    <source>
        <dbReference type="ARBA" id="ARBA00041027"/>
    </source>
</evidence>
<dbReference type="Proteomes" id="UP000604117">
    <property type="component" value="Unassembled WGS sequence"/>
</dbReference>
<dbReference type="EC" id="1.16.3.4" evidence="5"/>
<dbReference type="PANTHER" id="PTHR48267">
    <property type="entry name" value="CUPREDOXIN SUPERFAMILY PROTEIN"/>
    <property type="match status" value="1"/>
</dbReference>
<name>A0ABQ4CMS4_9ACTN</name>
<evidence type="ECO:0000256" key="7">
    <source>
        <dbReference type="ARBA" id="ARBA00042896"/>
    </source>
</evidence>
<comment type="caution">
    <text evidence="12">The sequence shown here is derived from an EMBL/GenBank/DDBJ whole genome shotgun (WGS) entry which is preliminary data.</text>
</comment>
<proteinExistence type="inferred from homology"/>
<dbReference type="InterPro" id="IPR008972">
    <property type="entry name" value="Cupredoxin"/>
</dbReference>
<dbReference type="InterPro" id="IPR033138">
    <property type="entry name" value="Cu_oxidase_CS"/>
</dbReference>
<keyword evidence="12" id="KW-0167">Capsid protein</keyword>
<dbReference type="SUPFAM" id="SSF49503">
    <property type="entry name" value="Cupredoxins"/>
    <property type="match status" value="3"/>
</dbReference>
<dbReference type="InterPro" id="IPR006311">
    <property type="entry name" value="TAT_signal"/>
</dbReference>
<comment type="catalytic activity">
    <reaction evidence="9">
        <text>4 Cu(+) + O2 + 4 H(+) = 4 Cu(2+) + 2 H2O</text>
        <dbReference type="Rhea" id="RHEA:30083"/>
        <dbReference type="ChEBI" id="CHEBI:15377"/>
        <dbReference type="ChEBI" id="CHEBI:15378"/>
        <dbReference type="ChEBI" id="CHEBI:15379"/>
        <dbReference type="ChEBI" id="CHEBI:29036"/>
        <dbReference type="ChEBI" id="CHEBI:49552"/>
        <dbReference type="EC" id="1.16.3.4"/>
    </reaction>
    <physiologicalReaction direction="left-to-right" evidence="9">
        <dbReference type="Rhea" id="RHEA:30084"/>
    </physiologicalReaction>
</comment>
<keyword evidence="12" id="KW-0946">Virion</keyword>
<accession>A0ABQ4CMS4</accession>
<sequence length="489" mass="53477">MSLPAHSALSAETQRVEPSIVSRRTVIASATAGVAALVTAGADAALAAPRAPDPAPFTVRMPVPRVLRPESTRGDTDLYVVTAKKARVEILPGTRTEVLTYAGMFPGPTLRVRAGRTAVVRHTNDLDMGTVVHVHGGCTPADSDGFPTDTLAPGRTRDYTYPNEQRAATLWYHDHAHHMEAEHVYRGLAGFYLVEDPAEAGLRLPDGDHDIPIMLRDARFDAKARLVFALDDFANRRTILANGKARPYFPVAARRYRLRFVNAANLRTFTLRLRHGGKTTEVAQIASDGGLLAAPAAVRSWRMTPGERVEVVVDFARFPVGSQVFLEDASGGQVLRFDVTRGGKDTSRVPDRLATLPALPKATGRRTFVLGYDRARRRFLINGRQFDDGRVDTEIKRGTTEIWTVTNDGSSSAIPHNFHPHLIQFRILDRNGRPPAPGEAGVKDTVSVGRGETVRLQATVGPYTGRYVLHCHMIDHASSGMMAQLRVVP</sequence>
<evidence type="ECO:0000256" key="9">
    <source>
        <dbReference type="ARBA" id="ARBA00048092"/>
    </source>
</evidence>
<evidence type="ECO:0000256" key="8">
    <source>
        <dbReference type="ARBA" id="ARBA00043090"/>
    </source>
</evidence>
<evidence type="ECO:0000256" key="2">
    <source>
        <dbReference type="ARBA" id="ARBA00011245"/>
    </source>
</evidence>
<evidence type="ECO:0000256" key="3">
    <source>
        <dbReference type="ARBA" id="ARBA00022723"/>
    </source>
</evidence>
<dbReference type="InterPro" id="IPR002355">
    <property type="entry name" value="Cu_oxidase_Cu_BS"/>
</dbReference>
<dbReference type="InterPro" id="IPR011707">
    <property type="entry name" value="Cu-oxidase-like_N"/>
</dbReference>
<organism evidence="12 13">
    <name type="scientific">Asanoa siamensis</name>
    <dbReference type="NCBI Taxonomy" id="926357"/>
    <lineage>
        <taxon>Bacteria</taxon>
        <taxon>Bacillati</taxon>
        <taxon>Actinomycetota</taxon>
        <taxon>Actinomycetes</taxon>
        <taxon>Micromonosporales</taxon>
        <taxon>Micromonosporaceae</taxon>
        <taxon>Asanoa</taxon>
    </lineage>
</organism>
<dbReference type="CDD" id="cd13890">
    <property type="entry name" value="CuRO_3_CueO_FtsP"/>
    <property type="match status" value="1"/>
</dbReference>
<dbReference type="InterPro" id="IPR045087">
    <property type="entry name" value="Cu-oxidase_fam"/>
</dbReference>
<dbReference type="Pfam" id="PF07732">
    <property type="entry name" value="Cu-oxidase_3"/>
    <property type="match status" value="1"/>
</dbReference>
<gene>
    <name evidence="12" type="primary">cotA</name>
    <name evidence="12" type="ORF">Asi02nite_20880</name>
</gene>
<evidence type="ECO:0000313" key="13">
    <source>
        <dbReference type="Proteomes" id="UP000604117"/>
    </source>
</evidence>